<dbReference type="InterPro" id="IPR050256">
    <property type="entry name" value="Glycosyltransferase_2"/>
</dbReference>
<reference evidence="3 4" key="1">
    <citation type="journal article" date="2012" name="Environ. Microbiol.">
        <title>The genome sequence of Desulfatibacillum alkenivorans AK-01: a blueprint for anaerobic alkane oxidation.</title>
        <authorList>
            <person name="Callaghan A.V."/>
            <person name="Morris B.E."/>
            <person name="Pereira I.A."/>
            <person name="McInerney M.J."/>
            <person name="Austin R.N."/>
            <person name="Groves J.T."/>
            <person name="Kukor J.J."/>
            <person name="Suflita J.M."/>
            <person name="Young L.Y."/>
            <person name="Zylstra G.J."/>
            <person name="Wawrik B."/>
        </authorList>
    </citation>
    <scope>NUCLEOTIDE SEQUENCE [LARGE SCALE GENOMIC DNA]</scope>
    <source>
        <strain evidence="3 4">AK-01</strain>
    </source>
</reference>
<dbReference type="Pfam" id="PF00535">
    <property type="entry name" value="Glycos_transf_2"/>
    <property type="match status" value="1"/>
</dbReference>
<dbReference type="AlphaFoldDB" id="B8FIC1"/>
<evidence type="ECO:0000256" key="1">
    <source>
        <dbReference type="SAM" id="Phobius"/>
    </source>
</evidence>
<evidence type="ECO:0000313" key="3">
    <source>
        <dbReference type="EMBL" id="ACL03911.1"/>
    </source>
</evidence>
<name>B8FIC1_DESAL</name>
<dbReference type="InterPro" id="IPR001173">
    <property type="entry name" value="Glyco_trans_2-like"/>
</dbReference>
<feature type="domain" description="Glycosyltransferase 2-like" evidence="2">
    <location>
        <begin position="15"/>
        <end position="173"/>
    </location>
</feature>
<dbReference type="InterPro" id="IPR029044">
    <property type="entry name" value="Nucleotide-diphossugar_trans"/>
</dbReference>
<dbReference type="GO" id="GO:0016740">
    <property type="term" value="F:transferase activity"/>
    <property type="evidence" value="ECO:0007669"/>
    <property type="project" value="UniProtKB-KW"/>
</dbReference>
<dbReference type="CAZy" id="GT2">
    <property type="family name" value="Glycosyltransferase Family 2"/>
</dbReference>
<dbReference type="Proteomes" id="UP000000739">
    <property type="component" value="Chromosome"/>
</dbReference>
<evidence type="ECO:0000259" key="2">
    <source>
        <dbReference type="Pfam" id="PF00535"/>
    </source>
</evidence>
<dbReference type="eggNOG" id="COG1216">
    <property type="taxonomic scope" value="Bacteria"/>
</dbReference>
<accession>B8FIC1</accession>
<dbReference type="CDD" id="cd04179">
    <property type="entry name" value="DPM_DPG-synthase_like"/>
    <property type="match status" value="1"/>
</dbReference>
<keyword evidence="1" id="KW-0472">Membrane</keyword>
<dbReference type="SUPFAM" id="SSF53448">
    <property type="entry name" value="Nucleotide-diphospho-sugar transferases"/>
    <property type="match status" value="1"/>
</dbReference>
<feature type="transmembrane region" description="Helical" evidence="1">
    <location>
        <begin position="223"/>
        <end position="239"/>
    </location>
</feature>
<dbReference type="Gene3D" id="3.90.550.10">
    <property type="entry name" value="Spore Coat Polysaccharide Biosynthesis Protein SpsA, Chain A"/>
    <property type="match status" value="1"/>
</dbReference>
<protein>
    <submittedName>
        <fullName evidence="3">Glycosyl transferase family 2</fullName>
    </submittedName>
</protein>
<gene>
    <name evidence="3" type="ordered locus">Dalk_2218</name>
</gene>
<organism evidence="3 4">
    <name type="scientific">Desulfatibacillum aliphaticivorans</name>
    <dbReference type="NCBI Taxonomy" id="218208"/>
    <lineage>
        <taxon>Bacteria</taxon>
        <taxon>Pseudomonadati</taxon>
        <taxon>Thermodesulfobacteriota</taxon>
        <taxon>Desulfobacteria</taxon>
        <taxon>Desulfobacterales</taxon>
        <taxon>Desulfatibacillaceae</taxon>
        <taxon>Desulfatibacillum</taxon>
    </lineage>
</organism>
<keyword evidence="3" id="KW-0808">Transferase</keyword>
<keyword evidence="4" id="KW-1185">Reference proteome</keyword>
<dbReference type="KEGG" id="dal:Dalk_2218"/>
<dbReference type="HOGENOM" id="CLU_033536_7_4_7"/>
<keyword evidence="1" id="KW-0812">Transmembrane</keyword>
<proteinExistence type="predicted"/>
<keyword evidence="1" id="KW-1133">Transmembrane helix</keyword>
<evidence type="ECO:0000313" key="4">
    <source>
        <dbReference type="Proteomes" id="UP000000739"/>
    </source>
</evidence>
<dbReference type="PANTHER" id="PTHR48090">
    <property type="entry name" value="UNDECAPRENYL-PHOSPHATE 4-DEOXY-4-FORMAMIDO-L-ARABINOSE TRANSFERASE-RELATED"/>
    <property type="match status" value="1"/>
</dbReference>
<dbReference type="EMBL" id="CP001322">
    <property type="protein sequence ID" value="ACL03911.1"/>
    <property type="molecule type" value="Genomic_DNA"/>
</dbReference>
<dbReference type="RefSeq" id="WP_015946986.1">
    <property type="nucleotide sequence ID" value="NC_011768.1"/>
</dbReference>
<dbReference type="PANTHER" id="PTHR48090:SF7">
    <property type="entry name" value="RFBJ PROTEIN"/>
    <property type="match status" value="1"/>
</dbReference>
<sequence>MSRHDEKTAFPRVIAIIPAFNEQKNIAEVIRGIQTHAPFAQPLVVDDGSKDGTALSARRAGARVIRLPFNLGYGAALQTGFKFALANGYDFAVQIDGDGQHDPRCLPALLKPVQKGEADVVLGSRFLGEGGYSMPFLRYSGVMVFRVLVSLLIRKKITDPTSGFQALNRAAMERFYASPHYPADFPDADVIIMLHRAGLRVLEAPVIMHPNPDGRSMHKGMTPVYYVFKMFLSIFLALIRKNPF</sequence>